<dbReference type="Gene3D" id="1.20.1270.30">
    <property type="match status" value="1"/>
</dbReference>
<feature type="binding site" evidence="10">
    <location>
        <position position="523"/>
    </location>
    <ligand>
        <name>[Ni-4Fe-4S] cluster</name>
        <dbReference type="ChEBI" id="CHEBI:47739"/>
    </ligand>
</feature>
<gene>
    <name evidence="11" type="ORF">SAMN05446037_103231</name>
</gene>
<dbReference type="PIRSF" id="PIRSF005023">
    <property type="entry name" value="CODH"/>
    <property type="match status" value="1"/>
</dbReference>
<comment type="catalytic activity">
    <reaction evidence="8 9">
        <text>CO + 2 oxidized [2Fe-2S]-[ferredoxin] + H2O = 2 reduced [2Fe-2S]-[ferredoxin] + CO2 + 2 H(+)</text>
        <dbReference type="Rhea" id="RHEA:21040"/>
        <dbReference type="Rhea" id="RHEA-COMP:10000"/>
        <dbReference type="Rhea" id="RHEA-COMP:10001"/>
        <dbReference type="ChEBI" id="CHEBI:15377"/>
        <dbReference type="ChEBI" id="CHEBI:15378"/>
        <dbReference type="ChEBI" id="CHEBI:16526"/>
        <dbReference type="ChEBI" id="CHEBI:17245"/>
        <dbReference type="ChEBI" id="CHEBI:33737"/>
        <dbReference type="ChEBI" id="CHEBI:33738"/>
        <dbReference type="EC" id="1.2.7.4"/>
    </reaction>
</comment>
<dbReference type="PANTHER" id="PTHR30109">
    <property type="entry name" value="HYDROXYLAMINE REDUCTASE"/>
    <property type="match status" value="1"/>
</dbReference>
<feature type="binding site" evidence="10">
    <location>
        <position position="452"/>
    </location>
    <ligand>
        <name>[Ni-4Fe-4S] cluster</name>
        <dbReference type="ChEBI" id="CHEBI:47739"/>
    </ligand>
</feature>
<keyword evidence="3 10" id="KW-0533">Nickel</keyword>
<dbReference type="InterPro" id="IPR004137">
    <property type="entry name" value="HCP/CODH"/>
</dbReference>
<dbReference type="SUPFAM" id="SSF56821">
    <property type="entry name" value="Prismane protein-like"/>
    <property type="match status" value="1"/>
</dbReference>
<evidence type="ECO:0000256" key="7">
    <source>
        <dbReference type="ARBA" id="ARBA00023014"/>
    </source>
</evidence>
<feature type="binding site" evidence="10">
    <location>
        <position position="48"/>
    </location>
    <ligand>
        <name>[4Fe-4S] cluster</name>
        <dbReference type="ChEBI" id="CHEBI:49883"/>
        <label>2</label>
    </ligand>
</feature>
<evidence type="ECO:0000256" key="10">
    <source>
        <dbReference type="PIRSR" id="PIRSR005023-1"/>
    </source>
</evidence>
<evidence type="ECO:0000256" key="5">
    <source>
        <dbReference type="ARBA" id="ARBA00023002"/>
    </source>
</evidence>
<evidence type="ECO:0000256" key="3">
    <source>
        <dbReference type="ARBA" id="ARBA00022596"/>
    </source>
</evidence>
<keyword evidence="6 9" id="KW-0408">Iron</keyword>
<dbReference type="NCBIfam" id="TIGR01702">
    <property type="entry name" value="CO_DH_cata"/>
    <property type="match status" value="1"/>
</dbReference>
<feature type="binding site" evidence="10">
    <location>
        <position position="56"/>
    </location>
    <ligand>
        <name>[4Fe-4S] cluster</name>
        <dbReference type="ChEBI" id="CHEBI:49883"/>
        <label>2</label>
    </ligand>
</feature>
<evidence type="ECO:0000256" key="6">
    <source>
        <dbReference type="ARBA" id="ARBA00023004"/>
    </source>
</evidence>
<evidence type="ECO:0000256" key="2">
    <source>
        <dbReference type="ARBA" id="ARBA00022485"/>
    </source>
</evidence>
<keyword evidence="2 9" id="KW-0004">4Fe-4S</keyword>
<evidence type="ECO:0000256" key="4">
    <source>
        <dbReference type="ARBA" id="ARBA00022723"/>
    </source>
</evidence>
<dbReference type="InterPro" id="IPR010047">
    <property type="entry name" value="CODH"/>
</dbReference>
<evidence type="ECO:0000313" key="11">
    <source>
        <dbReference type="EMBL" id="SNS99683.1"/>
    </source>
</evidence>
<proteinExistence type="predicted"/>
<evidence type="ECO:0000256" key="8">
    <source>
        <dbReference type="ARBA" id="ARBA00048733"/>
    </source>
</evidence>
<dbReference type="GO" id="GO:0043885">
    <property type="term" value="F:anaerobic carbon-monoxide dehydrogenase activity"/>
    <property type="evidence" value="ECO:0007669"/>
    <property type="project" value="UniProtKB-UniRule"/>
</dbReference>
<feature type="binding site" evidence="10">
    <location>
        <position position="39"/>
    </location>
    <ligand>
        <name>[4Fe-4S] cluster</name>
        <dbReference type="ChEBI" id="CHEBI:49883"/>
        <label>1</label>
        <note>ligand shared between dimeric partners</note>
    </ligand>
</feature>
<accession>A0A239J334</accession>
<keyword evidence="7 9" id="KW-0411">Iron-sulfur</keyword>
<protein>
    <recommendedName>
        <fullName evidence="9">Carbon monoxide dehydrogenase</fullName>
        <ecNumber evidence="9">1.2.7.4</ecNumber>
    </recommendedName>
</protein>
<dbReference type="InterPro" id="IPR011254">
    <property type="entry name" value="Prismane-like_sf"/>
</dbReference>
<dbReference type="Pfam" id="PF03063">
    <property type="entry name" value="Prismane"/>
    <property type="match status" value="1"/>
</dbReference>
<dbReference type="GO" id="GO:0004601">
    <property type="term" value="F:peroxidase activity"/>
    <property type="evidence" value="ECO:0007669"/>
    <property type="project" value="TreeGrafter"/>
</dbReference>
<keyword evidence="12" id="KW-1185">Reference proteome</keyword>
<dbReference type="GO" id="GO:0006091">
    <property type="term" value="P:generation of precursor metabolites and energy"/>
    <property type="evidence" value="ECO:0007669"/>
    <property type="project" value="InterPro"/>
</dbReference>
<evidence type="ECO:0000256" key="1">
    <source>
        <dbReference type="ARBA" id="ARBA00001966"/>
    </source>
</evidence>
<feature type="binding site" evidence="10">
    <location>
        <position position="296"/>
    </location>
    <ligand>
        <name>[Ni-4Fe-4S] cluster</name>
        <dbReference type="ChEBI" id="CHEBI:47739"/>
    </ligand>
</feature>
<dbReference type="Gene3D" id="3.40.50.2030">
    <property type="match status" value="2"/>
</dbReference>
<feature type="binding site" evidence="10">
    <location>
        <position position="482"/>
    </location>
    <ligand>
        <name>[Ni-4Fe-4S] cluster</name>
        <dbReference type="ChEBI" id="CHEBI:47739"/>
    </ligand>
</feature>
<name>A0A239J334_9FIRM</name>
<dbReference type="GO" id="GO:0050418">
    <property type="term" value="F:hydroxylamine reductase activity"/>
    <property type="evidence" value="ECO:0007669"/>
    <property type="project" value="TreeGrafter"/>
</dbReference>
<sequence length="654" mass="70805">MSDTKMVSLDAMDEQLIQKAKQEGVETMWDRKVTMKAPCGFGEKGVCCRICAMGPCRVSPVEGKGAQRGICGATADTIVARNFARMIAAGTAAHSDHAREIAHVMHLASKDGNYTIKDEKKLLRLAEEWEVKTEGKDIYDIAHEVAEIALNEFGKPFGTLRFLERAPEPRKKIWEKLKIKPRAIDREIATIMHSTHMGCTSDAESLIHMGMRTALADGWGGSMIGTEFSDILFGTPVPRETEANLGVLEEKQINILLHGHEPSLSEMIVMASQDPELVKLAHEVGAEGINLAGMCCTGNEVTMRHGVKIAGNFYQQELAVLTGVVEAVIVDVQCIFPSLTPITDCYHTKFITTSPKAKITGATHIEFNEEKALESAKGIVREAIENFKNRKQDKIFIPKTKAQATVGYSVEAVIKQLDRVVNSQIDPLGTVKPLADVIKAGVLRGAAGIVGCNNPKTQHDYGHIEVMKKLIANDVIVVTTGCAAQAAAKAGLTSKDAAKLAGKGLQAVCELVDIPPVLHMGSCVDISRIITLVSETAKFMGVDNCDLPVVGVAPEWMSEKAVAIGNYVMASGIDVFLGVLPPVTGSPEVVDLLTNRVEEMTGAKFFMDEDSLKLADMMLVRIEEKRKNLEKLGLATMNTAQEDDASTTALSEIV</sequence>
<dbReference type="EMBL" id="FZOJ01000032">
    <property type="protein sequence ID" value="SNS99683.1"/>
    <property type="molecule type" value="Genomic_DNA"/>
</dbReference>
<reference evidence="11 12" key="1">
    <citation type="submission" date="2017-06" db="EMBL/GenBank/DDBJ databases">
        <authorList>
            <person name="Kim H.J."/>
            <person name="Triplett B.A."/>
        </authorList>
    </citation>
    <scope>NUCLEOTIDE SEQUENCE [LARGE SCALE GENOMIC DNA]</scope>
    <source>
        <strain evidence="11 12">SCA</strain>
    </source>
</reference>
<dbReference type="AlphaFoldDB" id="A0A239J334"/>
<comment type="cofactor">
    <cofactor evidence="1">
        <name>[4Fe-4S] cluster</name>
        <dbReference type="ChEBI" id="CHEBI:49883"/>
    </cofactor>
</comment>
<dbReference type="GO" id="GO:0016151">
    <property type="term" value="F:nickel cation binding"/>
    <property type="evidence" value="ECO:0007669"/>
    <property type="project" value="InterPro"/>
</dbReference>
<organism evidence="11 12">
    <name type="scientific">Anaerovirgula multivorans</name>
    <dbReference type="NCBI Taxonomy" id="312168"/>
    <lineage>
        <taxon>Bacteria</taxon>
        <taxon>Bacillati</taxon>
        <taxon>Bacillota</taxon>
        <taxon>Clostridia</taxon>
        <taxon>Peptostreptococcales</taxon>
        <taxon>Natronincolaceae</taxon>
        <taxon>Anaerovirgula</taxon>
    </lineage>
</organism>
<dbReference type="EC" id="1.2.7.4" evidence="9"/>
<feature type="binding site" evidence="10">
    <location>
        <position position="47"/>
    </location>
    <ligand>
        <name>[4Fe-4S] cluster</name>
        <dbReference type="ChEBI" id="CHEBI:49883"/>
        <label>1</label>
        <note>ligand shared between dimeric partners</note>
    </ligand>
</feature>
<dbReference type="RefSeq" id="WP_089284824.1">
    <property type="nucleotide sequence ID" value="NZ_FZOJ01000032.1"/>
</dbReference>
<evidence type="ECO:0000313" key="12">
    <source>
        <dbReference type="Proteomes" id="UP000198304"/>
    </source>
</evidence>
<dbReference type="Proteomes" id="UP000198304">
    <property type="component" value="Unassembled WGS sequence"/>
</dbReference>
<keyword evidence="5 9" id="KW-0560">Oxidoreductase</keyword>
<keyword evidence="4 9" id="KW-0479">Metal-binding</keyword>
<feature type="binding site" evidence="10">
    <location>
        <position position="51"/>
    </location>
    <ligand>
        <name>[4Fe-4S] cluster</name>
        <dbReference type="ChEBI" id="CHEBI:49883"/>
        <label>2</label>
    </ligand>
</feature>
<dbReference type="GO" id="GO:0042542">
    <property type="term" value="P:response to hydrogen peroxide"/>
    <property type="evidence" value="ECO:0007669"/>
    <property type="project" value="TreeGrafter"/>
</dbReference>
<feature type="binding site" evidence="10">
    <location>
        <position position="260"/>
    </location>
    <ligand>
        <name>[Ni-4Fe-4S] cluster</name>
        <dbReference type="ChEBI" id="CHEBI:47739"/>
    </ligand>
</feature>
<dbReference type="InterPro" id="IPR016101">
    <property type="entry name" value="CO_DH_a-bundle"/>
</dbReference>
<dbReference type="PANTHER" id="PTHR30109:SF4">
    <property type="entry name" value="CARBON MONOXIDE DEHYDROGENASE"/>
    <property type="match status" value="1"/>
</dbReference>
<dbReference type="OrthoDB" id="5478720at2"/>
<dbReference type="GO" id="GO:0051539">
    <property type="term" value="F:4 iron, 4 sulfur cluster binding"/>
    <property type="evidence" value="ECO:0007669"/>
    <property type="project" value="UniProtKB-UniRule"/>
</dbReference>
<feature type="binding site" evidence="10">
    <location>
        <position position="71"/>
    </location>
    <ligand>
        <name>[4Fe-4S] cluster</name>
        <dbReference type="ChEBI" id="CHEBI:49883"/>
        <label>2</label>
    </ligand>
</feature>
<dbReference type="InterPro" id="IPR016099">
    <property type="entry name" value="Prismane-like_a/b-sand"/>
</dbReference>
<feature type="binding site" evidence="10">
    <location>
        <position position="334"/>
    </location>
    <ligand>
        <name>[Ni-4Fe-4S] cluster</name>
        <dbReference type="ChEBI" id="CHEBI:47739"/>
    </ligand>
</feature>
<evidence type="ECO:0000256" key="9">
    <source>
        <dbReference type="PIRNR" id="PIRNR005023"/>
    </source>
</evidence>